<protein>
    <submittedName>
        <fullName evidence="6">Transcriptional regulator, LysR family</fullName>
    </submittedName>
</protein>
<dbReference type="SUPFAM" id="SSF53850">
    <property type="entry name" value="Periplasmic binding protein-like II"/>
    <property type="match status" value="1"/>
</dbReference>
<dbReference type="InterPro" id="IPR005119">
    <property type="entry name" value="LysR_subst-bd"/>
</dbReference>
<dbReference type="PANTHER" id="PTHR30126">
    <property type="entry name" value="HTH-TYPE TRANSCRIPTIONAL REGULATOR"/>
    <property type="match status" value="1"/>
</dbReference>
<dbReference type="STRING" id="1005048.CFU_0292"/>
<evidence type="ECO:0000259" key="5">
    <source>
        <dbReference type="PROSITE" id="PS50931"/>
    </source>
</evidence>
<evidence type="ECO:0000256" key="4">
    <source>
        <dbReference type="ARBA" id="ARBA00023163"/>
    </source>
</evidence>
<dbReference type="HOGENOM" id="CLU_039613_35_0_4"/>
<organism evidence="6 7">
    <name type="scientific">Collimonas fungivorans (strain Ter331)</name>
    <dbReference type="NCBI Taxonomy" id="1005048"/>
    <lineage>
        <taxon>Bacteria</taxon>
        <taxon>Pseudomonadati</taxon>
        <taxon>Pseudomonadota</taxon>
        <taxon>Betaproteobacteria</taxon>
        <taxon>Burkholderiales</taxon>
        <taxon>Oxalobacteraceae</taxon>
        <taxon>Collimonas</taxon>
    </lineage>
</organism>
<dbReference type="GO" id="GO:0000976">
    <property type="term" value="F:transcription cis-regulatory region binding"/>
    <property type="evidence" value="ECO:0007669"/>
    <property type="project" value="TreeGrafter"/>
</dbReference>
<accession>G0A857</accession>
<dbReference type="Gene3D" id="1.10.10.10">
    <property type="entry name" value="Winged helix-like DNA-binding domain superfamily/Winged helix DNA-binding domain"/>
    <property type="match status" value="1"/>
</dbReference>
<keyword evidence="4" id="KW-0804">Transcription</keyword>
<evidence type="ECO:0000256" key="3">
    <source>
        <dbReference type="ARBA" id="ARBA00023125"/>
    </source>
</evidence>
<dbReference type="Pfam" id="PF00126">
    <property type="entry name" value="HTH_1"/>
    <property type="match status" value="1"/>
</dbReference>
<dbReference type="RefSeq" id="WP_014004285.1">
    <property type="nucleotide sequence ID" value="NC_015856.1"/>
</dbReference>
<dbReference type="EMBL" id="CP002745">
    <property type="protein sequence ID" value="AEK60130.1"/>
    <property type="molecule type" value="Genomic_DNA"/>
</dbReference>
<keyword evidence="2" id="KW-0805">Transcription regulation</keyword>
<dbReference type="InterPro" id="IPR036390">
    <property type="entry name" value="WH_DNA-bd_sf"/>
</dbReference>
<reference evidence="6 7" key="2">
    <citation type="journal article" date="2006" name="J. Microbiol. Methods">
        <title>Genomic flank-sequencing of plasposon insertion sites for rapid identification of functional genes.</title>
        <authorList>
            <person name="Leveau J.H."/>
            <person name="Gerards S."/>
            <person name="Fritsche K."/>
            <person name="Zondag G."/>
            <person name="van Veen J.A."/>
        </authorList>
    </citation>
    <scope>NUCLEOTIDE SEQUENCE [LARGE SCALE GENOMIC DNA]</scope>
    <source>
        <strain evidence="6 7">Ter331</strain>
    </source>
</reference>
<dbReference type="InterPro" id="IPR000847">
    <property type="entry name" value="LysR_HTH_N"/>
</dbReference>
<dbReference type="eggNOG" id="COG0583">
    <property type="taxonomic scope" value="Bacteria"/>
</dbReference>
<dbReference type="Proteomes" id="UP000008392">
    <property type="component" value="Chromosome"/>
</dbReference>
<reference evidence="7" key="6">
    <citation type="submission" date="2011-05" db="EMBL/GenBank/DDBJ databases">
        <title>Complete sequence of Collimonas fungivorans Ter331.</title>
        <authorList>
            <person name="Leveau J.H."/>
        </authorList>
    </citation>
    <scope>NUCLEOTIDE SEQUENCE [LARGE SCALE GENOMIC DNA]</scope>
    <source>
        <strain evidence="7">Ter331</strain>
    </source>
</reference>
<dbReference type="Gene3D" id="3.40.190.290">
    <property type="match status" value="1"/>
</dbReference>
<dbReference type="Pfam" id="PF03466">
    <property type="entry name" value="LysR_substrate"/>
    <property type="match status" value="1"/>
</dbReference>
<dbReference type="AlphaFoldDB" id="G0A857"/>
<proteinExistence type="inferred from homology"/>
<reference evidence="6 7" key="4">
    <citation type="journal article" date="2010" name="Environ. Microbiol.">
        <title>The bacterial genus Collimonas: mycophagy, weathering and other adaptive solutions to life in oligotrophic soil environments.</title>
        <authorList>
            <person name="Leveau J.H."/>
            <person name="Uroz S."/>
            <person name="de Boer W."/>
        </authorList>
    </citation>
    <scope>NUCLEOTIDE SEQUENCE [LARGE SCALE GENOMIC DNA]</scope>
    <source>
        <strain evidence="6 7">Ter331</strain>
    </source>
</reference>
<evidence type="ECO:0000313" key="6">
    <source>
        <dbReference type="EMBL" id="AEK60130.1"/>
    </source>
</evidence>
<dbReference type="KEGG" id="cfu:CFU_0292"/>
<evidence type="ECO:0000256" key="1">
    <source>
        <dbReference type="ARBA" id="ARBA00009437"/>
    </source>
</evidence>
<gene>
    <name evidence="6" type="ordered locus">CFU_0292</name>
</gene>
<reference evidence="6 7" key="1">
    <citation type="journal article" date="2004" name="Environ. Microbiol.">
        <title>Phylogeny-function analysis of (meta)genomic libraries: screening for expression of ribosomal RNA genes by large-insert library fluorescent in situ hybridization (LIL-FISH).</title>
        <authorList>
            <person name="Leveau J.H."/>
            <person name="Gerards S."/>
            <person name="de Boer W."/>
            <person name="van Veen J.A."/>
        </authorList>
    </citation>
    <scope>NUCLEOTIDE SEQUENCE [LARGE SCALE GENOMIC DNA]</scope>
    <source>
        <strain evidence="6 7">Ter331</strain>
    </source>
</reference>
<keyword evidence="7" id="KW-1185">Reference proteome</keyword>
<dbReference type="GO" id="GO:0003700">
    <property type="term" value="F:DNA-binding transcription factor activity"/>
    <property type="evidence" value="ECO:0007669"/>
    <property type="project" value="InterPro"/>
</dbReference>
<dbReference type="PRINTS" id="PR00039">
    <property type="entry name" value="HTHLYSR"/>
</dbReference>
<name>G0A857_COLFT</name>
<sequence>MIGSLTLDQLRVLVAIADSGSFSAAARRLGRVQSAISQMIRTLEDTQGVILFDRSEHKPRLTAIGRMMVDQARLVLFSAERFESLALGSRAGLEAELPLAIDPLIPSQPLIASLRALREAYIDVPVTFRTEGLGGAERRLREGSATLGVCLLLPSVPDDLMAYPLMDLQLLPVAAPDHPLAKIDRPLETTDFAAHVQLVLSDPIAQDGPNYGVVGPRLWRFVDNGRRLDFLLAGLGWCKMPKHIVEPMLKDGRLMLLETQDQKIVPGTRLLIYAAHIRDKPLGPVGTWLLNDLRQRLFIS</sequence>
<comment type="similarity">
    <text evidence="1">Belongs to the LysR transcriptional regulatory family.</text>
</comment>
<dbReference type="FunFam" id="1.10.10.10:FF:000001">
    <property type="entry name" value="LysR family transcriptional regulator"/>
    <property type="match status" value="1"/>
</dbReference>
<feature type="domain" description="HTH lysR-type" evidence="5">
    <location>
        <begin position="5"/>
        <end position="62"/>
    </location>
</feature>
<dbReference type="SUPFAM" id="SSF46785">
    <property type="entry name" value="Winged helix' DNA-binding domain"/>
    <property type="match status" value="1"/>
</dbReference>
<dbReference type="InterPro" id="IPR036388">
    <property type="entry name" value="WH-like_DNA-bd_sf"/>
</dbReference>
<evidence type="ECO:0000256" key="2">
    <source>
        <dbReference type="ARBA" id="ARBA00023015"/>
    </source>
</evidence>
<evidence type="ECO:0000313" key="7">
    <source>
        <dbReference type="Proteomes" id="UP000008392"/>
    </source>
</evidence>
<reference evidence="6 7" key="3">
    <citation type="journal article" date="2008" name="FEMS Microbiol. Ecol.">
        <title>Identification and characterization of genes underlying chitinolysis in Collimonas fungivorans Ter331.</title>
        <authorList>
            <person name="Fritsche K."/>
            <person name="de Boer W."/>
            <person name="Gerards S."/>
            <person name="van den Berg M."/>
            <person name="van Veen J.A."/>
            <person name="Leveau J.H."/>
        </authorList>
    </citation>
    <scope>NUCLEOTIDE SEQUENCE [LARGE SCALE GENOMIC DNA]</scope>
    <source>
        <strain evidence="6 7">Ter331</strain>
    </source>
</reference>
<dbReference type="PANTHER" id="PTHR30126:SF91">
    <property type="entry name" value="LYSR FAMILY TRANSCRIPTIONAL REGULATOR"/>
    <property type="match status" value="1"/>
</dbReference>
<keyword evidence="3" id="KW-0238">DNA-binding</keyword>
<reference evidence="6 7" key="5">
    <citation type="journal article" date="2011" name="ISME J.">
        <title>Dual transcriptional profiling of a bacterial/fungal confrontation: Collimonas fungivorans versus Aspergillus niger.</title>
        <authorList>
            <person name="Mela F."/>
            <person name="Fritsche K."/>
            <person name="de Boer W."/>
            <person name="van Veen J.A."/>
            <person name="de Graaff L.H."/>
            <person name="van den Berg M."/>
            <person name="Leveau J.H."/>
        </authorList>
    </citation>
    <scope>NUCLEOTIDE SEQUENCE [LARGE SCALE GENOMIC DNA]</scope>
    <source>
        <strain evidence="6 7">Ter331</strain>
    </source>
</reference>
<dbReference type="PROSITE" id="PS50931">
    <property type="entry name" value="HTH_LYSR"/>
    <property type="match status" value="1"/>
</dbReference>